<evidence type="ECO:0000256" key="2">
    <source>
        <dbReference type="ARBA" id="ARBA00022670"/>
    </source>
</evidence>
<evidence type="ECO:0000256" key="6">
    <source>
        <dbReference type="ARBA" id="ARBA00023049"/>
    </source>
</evidence>
<dbReference type="Gene3D" id="1.10.1380.10">
    <property type="entry name" value="Neutral endopeptidase , domain2"/>
    <property type="match status" value="1"/>
</dbReference>
<organism evidence="16 21">
    <name type="scientific">Segatella copri</name>
    <dbReference type="NCBI Taxonomy" id="165179"/>
    <lineage>
        <taxon>Bacteria</taxon>
        <taxon>Pseudomonadati</taxon>
        <taxon>Bacteroidota</taxon>
        <taxon>Bacteroidia</taxon>
        <taxon>Bacteroidales</taxon>
        <taxon>Prevotellaceae</taxon>
        <taxon>Segatella</taxon>
    </lineage>
</organism>
<dbReference type="Pfam" id="PF05649">
    <property type="entry name" value="Peptidase_M13_N"/>
    <property type="match status" value="1"/>
</dbReference>
<reference evidence="12" key="3">
    <citation type="submission" date="2022-07" db="EMBL/GenBank/DDBJ databases">
        <title>Prevotella copri.</title>
        <authorList>
            <person name="Yang C."/>
        </authorList>
    </citation>
    <scope>NUCLEOTIDE SEQUENCE</scope>
    <source>
        <strain evidence="12">HF88</strain>
    </source>
</reference>
<evidence type="ECO:0000256" key="8">
    <source>
        <dbReference type="SAM" id="SignalP"/>
    </source>
</evidence>
<dbReference type="Proteomes" id="UP000284990">
    <property type="component" value="Unassembled WGS sequence"/>
</dbReference>
<evidence type="ECO:0000259" key="10">
    <source>
        <dbReference type="Pfam" id="PF05649"/>
    </source>
</evidence>
<evidence type="ECO:0000313" key="22">
    <source>
        <dbReference type="Proteomes" id="UP000286077"/>
    </source>
</evidence>
<keyword evidence="5" id="KW-0862">Zinc</keyword>
<dbReference type="PRINTS" id="PR00786">
    <property type="entry name" value="NEPRILYSIN"/>
</dbReference>
<feature type="domain" description="Peptidase M13 N-terminal" evidence="10">
    <location>
        <begin position="329"/>
        <end position="396"/>
    </location>
</feature>
<gene>
    <name evidence="17" type="ORF">DW026_11125</name>
    <name evidence="16" type="ORF">DW916_12290</name>
    <name evidence="15" type="ORF">DWV60_12255</name>
    <name evidence="14" type="ORF">DXB80_11065</name>
    <name evidence="13" type="ORF">DXC61_14165</name>
    <name evidence="11" type="ORF">LYY06_04485</name>
    <name evidence="12" type="ORF">NND11_05080</name>
</gene>
<dbReference type="InterPro" id="IPR000718">
    <property type="entry name" value="Peptidase_M13"/>
</dbReference>
<dbReference type="EMBL" id="QROP01000031">
    <property type="protein sequence ID" value="RHL35683.1"/>
    <property type="molecule type" value="Genomic_DNA"/>
</dbReference>
<dbReference type="EMBL" id="QSFW01000029">
    <property type="protein sequence ID" value="RHA83734.1"/>
    <property type="molecule type" value="Genomic_DNA"/>
</dbReference>
<evidence type="ECO:0000313" key="17">
    <source>
        <dbReference type="EMBL" id="RHL35683.1"/>
    </source>
</evidence>
<evidence type="ECO:0000256" key="3">
    <source>
        <dbReference type="ARBA" id="ARBA00022723"/>
    </source>
</evidence>
<reference evidence="11" key="2">
    <citation type="submission" date="2021-12" db="EMBL/GenBank/DDBJ databases">
        <authorList>
            <person name="Lv X."/>
        </authorList>
    </citation>
    <scope>NUCLEOTIDE SEQUENCE</scope>
    <source>
        <strain evidence="11">HF2106</strain>
    </source>
</reference>
<feature type="chain" id="PRO_5043279086" evidence="8">
    <location>
        <begin position="23"/>
        <end position="662"/>
    </location>
</feature>
<evidence type="ECO:0000256" key="1">
    <source>
        <dbReference type="ARBA" id="ARBA00001947"/>
    </source>
</evidence>
<proteinExistence type="predicted"/>
<dbReference type="GO" id="GO:0016485">
    <property type="term" value="P:protein processing"/>
    <property type="evidence" value="ECO:0007669"/>
    <property type="project" value="TreeGrafter"/>
</dbReference>
<evidence type="ECO:0000313" key="11">
    <source>
        <dbReference type="EMBL" id="MCE4121526.1"/>
    </source>
</evidence>
<dbReference type="SUPFAM" id="SSF55486">
    <property type="entry name" value="Metalloproteases ('zincins'), catalytic domain"/>
    <property type="match status" value="1"/>
</dbReference>
<dbReference type="EMBL" id="JAJTVO010000005">
    <property type="protein sequence ID" value="MCE4121526.1"/>
    <property type="molecule type" value="Genomic_DNA"/>
</dbReference>
<dbReference type="GO" id="GO:0046872">
    <property type="term" value="F:metal ion binding"/>
    <property type="evidence" value="ECO:0007669"/>
    <property type="project" value="UniProtKB-KW"/>
</dbReference>
<dbReference type="PROSITE" id="PS51885">
    <property type="entry name" value="NEPRILYSIN"/>
    <property type="match status" value="1"/>
</dbReference>
<dbReference type="PANTHER" id="PTHR11733:SF237">
    <property type="entry name" value="NEPRILYSIN-LIKE 4"/>
    <property type="match status" value="1"/>
</dbReference>
<dbReference type="InterPro" id="IPR042089">
    <property type="entry name" value="Peptidase_M13_dom_2"/>
</dbReference>
<dbReference type="Proteomes" id="UP001200307">
    <property type="component" value="Unassembled WGS sequence"/>
</dbReference>
<sequence>MKKKLLLFGGLLAIGLSFFASCSDKEDESLAPSSVDAKPWTLDENMNTQIKPGDNFALYCWGKWYEKTPLISGENYVGLLYSEAEAAVEQRMKFEIPQHQMLRDDFERLGEDADAINQLKQKIQSLESMNTQEEKAFALGESLKAGNTPFLKGVLTVLDGEFLYTIESQNQLSDLLSKFADDDTKLASWLEWALIQLGVDKEMAPMRVEEALSLQPSKEQEDANSRMRRLCSPEYHENLISVKQLLTRAAGDEEQIIYALLEGLGVEPDKLNVDRATSYFFDDILLSDSEGSKVVSLLECCLAVDLALASRTACQKLLGKTDETVLKGLIDDKLSYPTAKTFCDTYLKDSYRQKILDLMENLRRTFRGRIEKLDWMSQTTKNSALEKLKKMTFLVGKSDSWHEEGIPQLAGKSLYEDMALVRKSQNDLRHVLLSKLPKDEIGNFCYLDGFSVSAVNAFYYPYCNSVFVLPNIILPPFYDESQSDAMLYALVAVFGHEITHGFDDEGALFDAVGRFKNWWTVSDQMAFKEKTDLLVDCYNHLPLFVDSDGYHVNGEQTLGENIADLGGLEMSLQVYEEKLKEQGFYGEELVKQEKRFFQAYANIWRAKLSDDYLMNMYGGDVHAPSFARVNGCTMNCDRWYELFDVKWGDMNYLKPEKRARIW</sequence>
<comment type="cofactor">
    <cofactor evidence="1">
        <name>Zn(2+)</name>
        <dbReference type="ChEBI" id="CHEBI:29105"/>
    </cofactor>
</comment>
<evidence type="ECO:0000313" key="12">
    <source>
        <dbReference type="EMBL" id="MCP9500925.1"/>
    </source>
</evidence>
<evidence type="ECO:0000313" key="16">
    <source>
        <dbReference type="EMBL" id="RHA83734.1"/>
    </source>
</evidence>
<evidence type="ECO:0000256" key="4">
    <source>
        <dbReference type="ARBA" id="ARBA00022801"/>
    </source>
</evidence>
<evidence type="ECO:0000256" key="7">
    <source>
        <dbReference type="SAM" id="Coils"/>
    </source>
</evidence>
<protein>
    <submittedName>
        <fullName evidence="11">M13 family metallopeptidase</fullName>
    </submittedName>
    <submittedName>
        <fullName evidence="16">M13 family peptidase</fullName>
    </submittedName>
</protein>
<dbReference type="InterPro" id="IPR024079">
    <property type="entry name" value="MetalloPept_cat_dom_sf"/>
</dbReference>
<feature type="signal peptide" evidence="8">
    <location>
        <begin position="1"/>
        <end position="22"/>
    </location>
</feature>
<keyword evidence="7" id="KW-0175">Coiled coil</keyword>
<name>A0AA92V0I5_9BACT</name>
<keyword evidence="6" id="KW-0482">Metalloprotease</keyword>
<dbReference type="InterPro" id="IPR018497">
    <property type="entry name" value="Peptidase_M13_C"/>
</dbReference>
<evidence type="ECO:0000313" key="18">
    <source>
        <dbReference type="Proteomes" id="UP000261187"/>
    </source>
</evidence>
<dbReference type="CDD" id="cd08662">
    <property type="entry name" value="M13"/>
    <property type="match status" value="1"/>
</dbReference>
<dbReference type="EMBL" id="JANDXR010000003">
    <property type="protein sequence ID" value="MCP9500925.1"/>
    <property type="molecule type" value="Genomic_DNA"/>
</dbReference>
<dbReference type="Proteomes" id="UP001206014">
    <property type="component" value="Unassembled WGS sequence"/>
</dbReference>
<comment type="caution">
    <text evidence="16">The sequence shown here is derived from an EMBL/GenBank/DDBJ whole genome shotgun (WGS) entry which is preliminary data.</text>
</comment>
<dbReference type="EMBL" id="QSUC01000033">
    <property type="protein sequence ID" value="RGN06482.1"/>
    <property type="molecule type" value="Genomic_DNA"/>
</dbReference>
<evidence type="ECO:0000256" key="5">
    <source>
        <dbReference type="ARBA" id="ARBA00022833"/>
    </source>
</evidence>
<evidence type="ECO:0000313" key="21">
    <source>
        <dbReference type="Proteomes" id="UP000284990"/>
    </source>
</evidence>
<dbReference type="GO" id="GO:0004222">
    <property type="term" value="F:metalloendopeptidase activity"/>
    <property type="evidence" value="ECO:0007669"/>
    <property type="project" value="InterPro"/>
</dbReference>
<evidence type="ECO:0000259" key="9">
    <source>
        <dbReference type="Pfam" id="PF01431"/>
    </source>
</evidence>
<dbReference type="RefSeq" id="WP_117695683.1">
    <property type="nucleotide sequence ID" value="NZ_CP042464.1"/>
</dbReference>
<dbReference type="Proteomes" id="UP000261187">
    <property type="component" value="Unassembled WGS sequence"/>
</dbReference>
<dbReference type="EMBL" id="QSSA01000043">
    <property type="protein sequence ID" value="RGL54894.1"/>
    <property type="molecule type" value="Genomic_DNA"/>
</dbReference>
<dbReference type="InterPro" id="IPR008753">
    <property type="entry name" value="Peptidase_M13_N"/>
</dbReference>
<dbReference type="AlphaFoldDB" id="A0AA92V0I5"/>
<evidence type="ECO:0000313" key="19">
    <source>
        <dbReference type="Proteomes" id="UP000261245"/>
    </source>
</evidence>
<keyword evidence="3" id="KW-0479">Metal-binding</keyword>
<dbReference type="Proteomes" id="UP000286077">
    <property type="component" value="Unassembled WGS sequence"/>
</dbReference>
<feature type="domain" description="Peptidase M13 C-terminal" evidence="9">
    <location>
        <begin position="456"/>
        <end position="658"/>
    </location>
</feature>
<dbReference type="PANTHER" id="PTHR11733">
    <property type="entry name" value="ZINC METALLOPROTEASE FAMILY M13 NEPRILYSIN-RELATED"/>
    <property type="match status" value="1"/>
</dbReference>
<evidence type="ECO:0000313" key="20">
    <source>
        <dbReference type="Proteomes" id="UP000283672"/>
    </source>
</evidence>
<evidence type="ECO:0000313" key="15">
    <source>
        <dbReference type="EMBL" id="RGW66330.1"/>
    </source>
</evidence>
<keyword evidence="2" id="KW-0645">Protease</keyword>
<dbReference type="PROSITE" id="PS51257">
    <property type="entry name" value="PROKAR_LIPOPROTEIN"/>
    <property type="match status" value="1"/>
</dbReference>
<dbReference type="Pfam" id="PF01431">
    <property type="entry name" value="Peptidase_M13"/>
    <property type="match status" value="1"/>
</dbReference>
<accession>A0AA92V0I5</accession>
<keyword evidence="8" id="KW-0732">Signal</keyword>
<dbReference type="Gene3D" id="3.40.390.10">
    <property type="entry name" value="Collagenase (Catalytic Domain)"/>
    <property type="match status" value="1"/>
</dbReference>
<reference evidence="18 19" key="1">
    <citation type="submission" date="2018-08" db="EMBL/GenBank/DDBJ databases">
        <title>A genome reference for cultivated species of the human gut microbiota.</title>
        <authorList>
            <person name="Zou Y."/>
            <person name="Xue W."/>
            <person name="Luo G."/>
        </authorList>
    </citation>
    <scope>NUCLEOTIDE SEQUENCE [LARGE SCALE GENOMIC DNA]</scope>
    <source>
        <strain evidence="15 22">AF11-14</strain>
        <strain evidence="17 20">AF38-11</strain>
        <strain evidence="16 21">AM42-23AC</strain>
        <strain evidence="14 19">OM06-11</strain>
        <strain evidence="13 18">TF06-40</strain>
    </source>
</reference>
<keyword evidence="4" id="KW-0378">Hydrolase</keyword>
<dbReference type="Proteomes" id="UP000261245">
    <property type="component" value="Unassembled WGS sequence"/>
</dbReference>
<evidence type="ECO:0000313" key="13">
    <source>
        <dbReference type="EMBL" id="RGL54894.1"/>
    </source>
</evidence>
<dbReference type="Proteomes" id="UP000283672">
    <property type="component" value="Unassembled WGS sequence"/>
</dbReference>
<dbReference type="GO" id="GO:0005886">
    <property type="term" value="C:plasma membrane"/>
    <property type="evidence" value="ECO:0007669"/>
    <property type="project" value="TreeGrafter"/>
</dbReference>
<feature type="coiled-coil region" evidence="7">
    <location>
        <begin position="109"/>
        <end position="136"/>
    </location>
</feature>
<evidence type="ECO:0000313" key="14">
    <source>
        <dbReference type="EMBL" id="RGN06482.1"/>
    </source>
</evidence>
<dbReference type="EMBL" id="QSAQ01000034">
    <property type="protein sequence ID" value="RGW66330.1"/>
    <property type="molecule type" value="Genomic_DNA"/>
</dbReference>